<keyword evidence="2" id="KW-0548">Nucleotidyltransferase</keyword>
<organism evidence="8 9">
    <name type="scientific">Littorina saxatilis</name>
    <dbReference type="NCBI Taxonomy" id="31220"/>
    <lineage>
        <taxon>Eukaryota</taxon>
        <taxon>Metazoa</taxon>
        <taxon>Spiralia</taxon>
        <taxon>Lophotrochozoa</taxon>
        <taxon>Mollusca</taxon>
        <taxon>Gastropoda</taxon>
        <taxon>Caenogastropoda</taxon>
        <taxon>Littorinimorpha</taxon>
        <taxon>Littorinoidea</taxon>
        <taxon>Littorinidae</taxon>
        <taxon>Littorina</taxon>
    </lineage>
</organism>
<evidence type="ECO:0000313" key="8">
    <source>
        <dbReference type="EMBL" id="KAK7114495.1"/>
    </source>
</evidence>
<dbReference type="GO" id="GO:0016787">
    <property type="term" value="F:hydrolase activity"/>
    <property type="evidence" value="ECO:0007669"/>
    <property type="project" value="UniProtKB-KW"/>
</dbReference>
<reference evidence="8 9" key="1">
    <citation type="submission" date="2024-02" db="EMBL/GenBank/DDBJ databases">
        <title>Chromosome-scale genome assembly of the rough periwinkle Littorina saxatilis.</title>
        <authorList>
            <person name="De Jode A."/>
            <person name="Faria R."/>
            <person name="Formenti G."/>
            <person name="Sims Y."/>
            <person name="Smith T.P."/>
            <person name="Tracey A."/>
            <person name="Wood J.M.D."/>
            <person name="Zagrodzka Z.B."/>
            <person name="Johannesson K."/>
            <person name="Butlin R.K."/>
            <person name="Leder E.H."/>
        </authorList>
    </citation>
    <scope>NUCLEOTIDE SEQUENCE [LARGE SCALE GENOMIC DNA]</scope>
    <source>
        <strain evidence="8">Snail1</strain>
        <tissue evidence="8">Muscle</tissue>
    </source>
</reference>
<dbReference type="FunFam" id="3.10.20.370:FF:000001">
    <property type="entry name" value="Retrovirus-related Pol polyprotein from transposon 17.6-like protein"/>
    <property type="match status" value="1"/>
</dbReference>
<evidence type="ECO:0000256" key="1">
    <source>
        <dbReference type="ARBA" id="ARBA00022679"/>
    </source>
</evidence>
<accession>A0AAN9C028</accession>
<keyword evidence="3" id="KW-0540">Nuclease</keyword>
<dbReference type="Gene3D" id="3.10.20.370">
    <property type="match status" value="1"/>
</dbReference>
<keyword evidence="9" id="KW-1185">Reference proteome</keyword>
<keyword evidence="6" id="KW-0695">RNA-directed DNA polymerase</keyword>
<evidence type="ECO:0000256" key="6">
    <source>
        <dbReference type="ARBA" id="ARBA00022918"/>
    </source>
</evidence>
<gene>
    <name evidence="8" type="ORF">V1264_000550</name>
</gene>
<evidence type="ECO:0000256" key="4">
    <source>
        <dbReference type="ARBA" id="ARBA00022759"/>
    </source>
</evidence>
<sequence>MPDLALPYVVRTDASDRGMGAVLLQDQGKGLQPVAYASKKLNSAEQNYATVEKECLATVWGIQKFERYLYGRHFVLETDHQPLQYLQRMKPTNARLMRWALQLQPYDFTIKVIPGKDNVGADYLSRMTTA</sequence>
<dbReference type="PANTHER" id="PTHR34072:SF52">
    <property type="entry name" value="RIBONUCLEASE H"/>
    <property type="match status" value="1"/>
</dbReference>
<keyword evidence="5" id="KW-0378">Hydrolase</keyword>
<proteinExistence type="predicted"/>
<keyword evidence="1" id="KW-0808">Transferase</keyword>
<dbReference type="InterPro" id="IPR043502">
    <property type="entry name" value="DNA/RNA_pol_sf"/>
</dbReference>
<evidence type="ECO:0000256" key="2">
    <source>
        <dbReference type="ARBA" id="ARBA00022695"/>
    </source>
</evidence>
<dbReference type="Proteomes" id="UP001374579">
    <property type="component" value="Unassembled WGS sequence"/>
</dbReference>
<dbReference type="GO" id="GO:0003964">
    <property type="term" value="F:RNA-directed DNA polymerase activity"/>
    <property type="evidence" value="ECO:0007669"/>
    <property type="project" value="UniProtKB-KW"/>
</dbReference>
<dbReference type="InterPro" id="IPR041373">
    <property type="entry name" value="RT_RNaseH"/>
</dbReference>
<dbReference type="AlphaFoldDB" id="A0AAN9C028"/>
<dbReference type="EMBL" id="JBAMIC010000001">
    <property type="protein sequence ID" value="KAK7114495.1"/>
    <property type="molecule type" value="Genomic_DNA"/>
</dbReference>
<keyword evidence="4" id="KW-0255">Endonuclease</keyword>
<dbReference type="PANTHER" id="PTHR34072">
    <property type="entry name" value="ENZYMATIC POLYPROTEIN-RELATED"/>
    <property type="match status" value="1"/>
</dbReference>
<dbReference type="Pfam" id="PF17917">
    <property type="entry name" value="RT_RNaseH"/>
    <property type="match status" value="1"/>
</dbReference>
<comment type="caution">
    <text evidence="8">The sequence shown here is derived from an EMBL/GenBank/DDBJ whole genome shotgun (WGS) entry which is preliminary data.</text>
</comment>
<evidence type="ECO:0000256" key="5">
    <source>
        <dbReference type="ARBA" id="ARBA00022801"/>
    </source>
</evidence>
<dbReference type="CDD" id="cd09274">
    <property type="entry name" value="RNase_HI_RT_Ty3"/>
    <property type="match status" value="1"/>
</dbReference>
<dbReference type="SUPFAM" id="SSF56672">
    <property type="entry name" value="DNA/RNA polymerases"/>
    <property type="match status" value="1"/>
</dbReference>
<name>A0AAN9C028_9CAEN</name>
<evidence type="ECO:0000313" key="9">
    <source>
        <dbReference type="Proteomes" id="UP001374579"/>
    </source>
</evidence>
<dbReference type="GO" id="GO:0004519">
    <property type="term" value="F:endonuclease activity"/>
    <property type="evidence" value="ECO:0007669"/>
    <property type="project" value="UniProtKB-KW"/>
</dbReference>
<feature type="domain" description="Reverse transcriptase RNase H-like" evidence="7">
    <location>
        <begin position="4"/>
        <end position="106"/>
    </location>
</feature>
<protein>
    <recommendedName>
        <fullName evidence="7">Reverse transcriptase RNase H-like domain-containing protein</fullName>
    </recommendedName>
</protein>
<evidence type="ECO:0000259" key="7">
    <source>
        <dbReference type="Pfam" id="PF17917"/>
    </source>
</evidence>
<evidence type="ECO:0000256" key="3">
    <source>
        <dbReference type="ARBA" id="ARBA00022722"/>
    </source>
</evidence>